<feature type="domain" description="Serine aminopeptidase S33" evidence="1">
    <location>
        <begin position="36"/>
        <end position="141"/>
    </location>
</feature>
<reference evidence="2" key="1">
    <citation type="journal article" date="2014" name="Int. J. Syst. Evol. Microbiol.">
        <title>Complete genome sequence of Corynebacterium casei LMG S-19264T (=DSM 44701T), isolated from a smear-ripened cheese.</title>
        <authorList>
            <consortium name="US DOE Joint Genome Institute (JGI-PGF)"/>
            <person name="Walter F."/>
            <person name="Albersmeier A."/>
            <person name="Kalinowski J."/>
            <person name="Ruckert C."/>
        </authorList>
    </citation>
    <scope>NUCLEOTIDE SEQUENCE</scope>
    <source>
        <strain evidence="2">CGMCC 1.12726</strain>
    </source>
</reference>
<dbReference type="SUPFAM" id="SSF53474">
    <property type="entry name" value="alpha/beta-Hydrolases"/>
    <property type="match status" value="1"/>
</dbReference>
<proteinExistence type="predicted"/>
<dbReference type="PIRSF" id="PIRSF037442">
    <property type="entry name" value="UCP037442_abhydr"/>
    <property type="match status" value="1"/>
</dbReference>
<gene>
    <name evidence="2" type="ORF">GCM10010960_19540</name>
</gene>
<dbReference type="InterPro" id="IPR022742">
    <property type="entry name" value="Hydrolase_4"/>
</dbReference>
<dbReference type="InterPro" id="IPR029058">
    <property type="entry name" value="AB_hydrolase_fold"/>
</dbReference>
<dbReference type="Proteomes" id="UP000632858">
    <property type="component" value="Unassembled WGS sequence"/>
</dbReference>
<comment type="caution">
    <text evidence="2">The sequence shown here is derived from an EMBL/GenBank/DDBJ whole genome shotgun (WGS) entry which is preliminary data.</text>
</comment>
<accession>A0A917CW78</accession>
<reference evidence="2" key="2">
    <citation type="submission" date="2020-09" db="EMBL/GenBank/DDBJ databases">
        <authorList>
            <person name="Sun Q."/>
            <person name="Zhou Y."/>
        </authorList>
    </citation>
    <scope>NUCLEOTIDE SEQUENCE</scope>
    <source>
        <strain evidence="2">CGMCC 1.12726</strain>
    </source>
</reference>
<protein>
    <submittedName>
        <fullName evidence="2">Alpha/beta hydrolase</fullName>
    </submittedName>
</protein>
<sequence length="286" mass="31821">MEPLRLALPGGDALIAHLFRAAPERRRARSVVVAPATAAPQTYYAPFCRYLAEQGFDIIGFDFRGVAQSRLRPIRDYADVGFSDWAMQDYPAVIAHLHGLFPDQPLYIVGHSVGGWMPGVTPASADIDGILGVAALSAYWPLMARPHRYGHWLAWHVLVPASTALFDRWPGWAGLKHDLPAKLGREFSEWAKDPEFVFGARQFDARGNARAFRGHMHLLQIADDPWGTPAAVRALLEHYPNARSRMMETLRPADFGTGAIGHLGFFHSRHRETLWPHALACLDAFG</sequence>
<dbReference type="AlphaFoldDB" id="A0A917CW78"/>
<dbReference type="Pfam" id="PF12146">
    <property type="entry name" value="Hydrolase_4"/>
    <property type="match status" value="1"/>
</dbReference>
<dbReference type="EMBL" id="BMFO01000005">
    <property type="protein sequence ID" value="GGF97927.1"/>
    <property type="molecule type" value="Genomic_DNA"/>
</dbReference>
<dbReference type="InterPro" id="IPR017208">
    <property type="entry name" value="UCP037442_abhydr"/>
</dbReference>
<keyword evidence="2" id="KW-0378">Hydrolase</keyword>
<dbReference type="RefSeq" id="WP_188450223.1">
    <property type="nucleotide sequence ID" value="NZ_BMFO01000005.1"/>
</dbReference>
<evidence type="ECO:0000259" key="1">
    <source>
        <dbReference type="Pfam" id="PF12146"/>
    </source>
</evidence>
<organism evidence="2 3">
    <name type="scientific">Arenimonas maotaiensis</name>
    <dbReference type="NCBI Taxonomy" id="1446479"/>
    <lineage>
        <taxon>Bacteria</taxon>
        <taxon>Pseudomonadati</taxon>
        <taxon>Pseudomonadota</taxon>
        <taxon>Gammaproteobacteria</taxon>
        <taxon>Lysobacterales</taxon>
        <taxon>Lysobacteraceae</taxon>
        <taxon>Arenimonas</taxon>
    </lineage>
</organism>
<dbReference type="Gene3D" id="3.40.50.1820">
    <property type="entry name" value="alpha/beta hydrolase"/>
    <property type="match status" value="1"/>
</dbReference>
<name>A0A917CW78_9GAMM</name>
<evidence type="ECO:0000313" key="3">
    <source>
        <dbReference type="Proteomes" id="UP000632858"/>
    </source>
</evidence>
<keyword evidence="3" id="KW-1185">Reference proteome</keyword>
<dbReference type="GO" id="GO:0016787">
    <property type="term" value="F:hydrolase activity"/>
    <property type="evidence" value="ECO:0007669"/>
    <property type="project" value="UniProtKB-KW"/>
</dbReference>
<evidence type="ECO:0000313" key="2">
    <source>
        <dbReference type="EMBL" id="GGF97927.1"/>
    </source>
</evidence>